<name>A0A1B9C293_TETTS</name>
<reference evidence="2" key="1">
    <citation type="submission" date="2011-11" db="EMBL/GenBank/DDBJ databases">
        <title>The Genome Sequence of Tetrahymena thermophila SB210.</title>
        <authorList>
            <consortium name="The Broad Institute Genome Sequencing Platform"/>
            <person name="Russ C."/>
            <person name="Coyne R.S."/>
            <person name="Orias E."/>
            <person name="Taverna S.D."/>
            <person name="Papazyan R."/>
            <person name="Young S.K."/>
            <person name="Zeng Q."/>
            <person name="Gargeya S."/>
            <person name="Fitzgerald M."/>
            <person name="Haas B."/>
            <person name="Abouelleil A."/>
            <person name="Alvarado L."/>
            <person name="Arachchi H.M."/>
            <person name="Berlin A."/>
            <person name="Brown A."/>
            <person name="Chapman S.B."/>
            <person name="Chen Z."/>
            <person name="Dunbar C."/>
            <person name="Freedman E."/>
            <person name="Gearin G."/>
            <person name="Goldberg J."/>
            <person name="Griggs A."/>
            <person name="Gujja S."/>
            <person name="Heiman D."/>
            <person name="Howarth C."/>
            <person name="Lui A."/>
            <person name="MacDonald P.J.P."/>
            <person name="Montmayeur A."/>
            <person name="Murphy C."/>
            <person name="Neiman D."/>
            <person name="Pearson M."/>
            <person name="Priest M."/>
            <person name="Roberts A."/>
            <person name="Saif S."/>
            <person name="Shea T."/>
            <person name="Sisk P."/>
            <person name="Stolte C."/>
            <person name="Sykes S."/>
            <person name="Wortman J."/>
            <person name="Nusbaum C."/>
            <person name="Birren B."/>
        </authorList>
    </citation>
    <scope>NUCLEOTIDE SEQUENCE [LARGE SCALE GENOMIC DNA]</scope>
    <source>
        <strain evidence="2">SB210</strain>
    </source>
</reference>
<evidence type="ECO:0000313" key="2">
    <source>
        <dbReference type="EMBL" id="OCB07015.1"/>
    </source>
</evidence>
<sequence length="92" mass="10997">MEANWKQIANYEKYEVSDQGQIRTIKNKRLLKFVAHKQTKVLRVCLCKDSKPKWFYVHPIVGQMFIDGYQNQQLSHINKDFKDNRVASLKIR</sequence>
<proteinExistence type="predicted"/>
<evidence type="ECO:0000259" key="1">
    <source>
        <dbReference type="Pfam" id="PF07463"/>
    </source>
</evidence>
<dbReference type="SUPFAM" id="SSF54060">
    <property type="entry name" value="His-Me finger endonucleases"/>
    <property type="match status" value="1"/>
</dbReference>
<dbReference type="InterPro" id="IPR044925">
    <property type="entry name" value="His-Me_finger_sf"/>
</dbReference>
<dbReference type="InterPro" id="IPR010902">
    <property type="entry name" value="NUMOD4"/>
</dbReference>
<keyword evidence="2" id="KW-0255">Endonuclease</keyword>
<keyword evidence="2" id="KW-0540">Nuclease</keyword>
<organism evidence="2">
    <name type="scientific">Tetrahymena thermophila (strain SB210)</name>
    <dbReference type="NCBI Taxonomy" id="312017"/>
    <lineage>
        <taxon>Eukaryota</taxon>
        <taxon>Sar</taxon>
        <taxon>Alveolata</taxon>
        <taxon>Ciliophora</taxon>
        <taxon>Intramacronucleata</taxon>
        <taxon>Oligohymenophorea</taxon>
        <taxon>Hymenostomatida</taxon>
        <taxon>Tetrahymenina</taxon>
        <taxon>Tetrahymenidae</taxon>
        <taxon>Tetrahymena</taxon>
    </lineage>
</organism>
<gene>
    <name evidence="2" type="ORF">TTHMIC_00041</name>
</gene>
<dbReference type="GO" id="GO:0016788">
    <property type="term" value="F:hydrolase activity, acting on ester bonds"/>
    <property type="evidence" value="ECO:0007669"/>
    <property type="project" value="InterPro"/>
</dbReference>
<dbReference type="EMBL" id="JH659883">
    <property type="protein sequence ID" value="OCB07015.1"/>
    <property type="molecule type" value="Genomic_DNA"/>
</dbReference>
<reference evidence="2" key="2">
    <citation type="submission" date="2016-07" db="EMBL/GenBank/DDBJ databases">
        <authorList>
            <person name="Coyne R.S."/>
            <person name="Hamilton E.P."/>
            <person name="Orias E."/>
            <person name="Russ C."/>
            <person name="Kapusta A."/>
            <person name="Bidwell S.L."/>
            <person name="Krishnakumar V."/>
            <person name="Zafar N."/>
            <person name="Tang H."/>
            <person name="Hadjithomas M."/>
        </authorList>
    </citation>
    <scope>NUCLEOTIDE SEQUENCE [LARGE SCALE GENOMIC DNA]</scope>
    <source>
        <strain evidence="2">SB210</strain>
    </source>
</reference>
<keyword evidence="2" id="KW-0378">Hydrolase</keyword>
<dbReference type="Proteomes" id="UP000242602">
    <property type="component" value="Unassembled WGS sequence"/>
</dbReference>
<dbReference type="AlphaFoldDB" id="A0A1B9C293"/>
<dbReference type="GO" id="GO:0004519">
    <property type="term" value="F:endonuclease activity"/>
    <property type="evidence" value="ECO:0007669"/>
    <property type="project" value="UniProtKB-KW"/>
</dbReference>
<protein>
    <submittedName>
        <fullName evidence="2">NUMOD4 motif-containing homing endonuclease</fullName>
    </submittedName>
</protein>
<accession>A0A1B9C293</accession>
<dbReference type="Pfam" id="PF07463">
    <property type="entry name" value="NUMOD4"/>
    <property type="match status" value="1"/>
</dbReference>
<dbReference type="Gene3D" id="3.90.75.20">
    <property type="match status" value="1"/>
</dbReference>
<feature type="domain" description="NUMOD4" evidence="1">
    <location>
        <begin position="4"/>
        <end position="46"/>
    </location>
</feature>